<dbReference type="InterPro" id="IPR027443">
    <property type="entry name" value="IPNS-like_sf"/>
</dbReference>
<keyword evidence="3" id="KW-0560">Oxidoreductase</keyword>
<evidence type="ECO:0000313" key="6">
    <source>
        <dbReference type="Proteomes" id="UP000306102"/>
    </source>
</evidence>
<feature type="domain" description="Fe2OG dioxygenase" evidence="4">
    <location>
        <begin position="186"/>
        <end position="288"/>
    </location>
</feature>
<evidence type="ECO:0000259" key="4">
    <source>
        <dbReference type="PROSITE" id="PS51471"/>
    </source>
</evidence>
<dbReference type="EMBL" id="SDRB02000534">
    <property type="protein sequence ID" value="THG23063.1"/>
    <property type="molecule type" value="Genomic_DNA"/>
</dbReference>
<dbReference type="InterPro" id="IPR050231">
    <property type="entry name" value="Iron_ascorbate_oxido_reductase"/>
</dbReference>
<dbReference type="InterPro" id="IPR044861">
    <property type="entry name" value="IPNS-like_FE2OG_OXY"/>
</dbReference>
<proteinExistence type="inferred from homology"/>
<dbReference type="PROSITE" id="PS51471">
    <property type="entry name" value="FE2OG_OXY"/>
    <property type="match status" value="1"/>
</dbReference>
<keyword evidence="6" id="KW-1185">Reference proteome</keyword>
<name>A0A4S4F0V9_CAMSN</name>
<dbReference type="Gene3D" id="2.60.120.330">
    <property type="entry name" value="B-lactam Antibiotic, Isopenicillin N Synthase, Chain"/>
    <property type="match status" value="1"/>
</dbReference>
<dbReference type="Pfam" id="PF03171">
    <property type="entry name" value="2OG-FeII_Oxy"/>
    <property type="match status" value="1"/>
</dbReference>
<keyword evidence="2 3" id="KW-0408">Iron</keyword>
<reference evidence="5 6" key="1">
    <citation type="journal article" date="2018" name="Proc. Natl. Acad. Sci. U.S.A.">
        <title>Draft genome sequence of Camellia sinensis var. sinensis provides insights into the evolution of the tea genome and tea quality.</title>
        <authorList>
            <person name="Wei C."/>
            <person name="Yang H."/>
            <person name="Wang S."/>
            <person name="Zhao J."/>
            <person name="Liu C."/>
            <person name="Gao L."/>
            <person name="Xia E."/>
            <person name="Lu Y."/>
            <person name="Tai Y."/>
            <person name="She G."/>
            <person name="Sun J."/>
            <person name="Cao H."/>
            <person name="Tong W."/>
            <person name="Gao Q."/>
            <person name="Li Y."/>
            <person name="Deng W."/>
            <person name="Jiang X."/>
            <person name="Wang W."/>
            <person name="Chen Q."/>
            <person name="Zhang S."/>
            <person name="Li H."/>
            <person name="Wu J."/>
            <person name="Wang P."/>
            <person name="Li P."/>
            <person name="Shi C."/>
            <person name="Zheng F."/>
            <person name="Jian J."/>
            <person name="Huang B."/>
            <person name="Shan D."/>
            <person name="Shi M."/>
            <person name="Fang C."/>
            <person name="Yue Y."/>
            <person name="Li F."/>
            <person name="Li D."/>
            <person name="Wei S."/>
            <person name="Han B."/>
            <person name="Jiang C."/>
            <person name="Yin Y."/>
            <person name="Xia T."/>
            <person name="Zhang Z."/>
            <person name="Bennetzen J.L."/>
            <person name="Zhao S."/>
            <person name="Wan X."/>
        </authorList>
    </citation>
    <scope>NUCLEOTIDE SEQUENCE [LARGE SCALE GENOMIC DNA]</scope>
    <source>
        <strain evidence="6">cv. Shuchazao</strain>
        <tissue evidence="5">Leaf</tissue>
    </source>
</reference>
<keyword evidence="1 3" id="KW-0479">Metal-binding</keyword>
<protein>
    <recommendedName>
        <fullName evidence="4">Fe2OG dioxygenase domain-containing protein</fullName>
    </recommendedName>
</protein>
<accession>A0A4S4F0V9</accession>
<dbReference type="Pfam" id="PF14226">
    <property type="entry name" value="DIOX_N"/>
    <property type="match status" value="1"/>
</dbReference>
<dbReference type="Proteomes" id="UP000306102">
    <property type="component" value="Unassembled WGS sequence"/>
</dbReference>
<sequence length="333" mass="37901">MESEPPFQEIYKTLFVNFSEEGTNSESVHEKKPMILDEYEIPLVDLSRLSLCNLEQKEGKRELASAANQWGLFQVVNHGVSCDVLTRLQREQVKLFRQPFQNKALNSLADYYSWGAPNAATFMQFSWSEAFHIPLNNMPVLKEFNSNLSTTIAEFSEVVCELAQRIAEILAENVGCRSTFFAKNCQPSSCYVRMNRYPPCPVSSSKVYGMVPHTDSDFLTILCQDHVGGLQVAKDGKWVSVKPNPEALIIIIGDLFQAWSNGVYKSIEHRVVTNHEVERFSVGYFFCPTIETVIQTCKEPPLYRKFSFREYRGQVQEDVKTAGTKIGLSKFLM</sequence>
<dbReference type="AlphaFoldDB" id="A0A4S4F0V9"/>
<comment type="similarity">
    <text evidence="3">Belongs to the iron/ascorbate-dependent oxidoreductase family.</text>
</comment>
<comment type="caution">
    <text evidence="5">The sequence shown here is derived from an EMBL/GenBank/DDBJ whole genome shotgun (WGS) entry which is preliminary data.</text>
</comment>
<dbReference type="SUPFAM" id="SSF51197">
    <property type="entry name" value="Clavaminate synthase-like"/>
    <property type="match status" value="1"/>
</dbReference>
<evidence type="ECO:0000313" key="5">
    <source>
        <dbReference type="EMBL" id="THG23063.1"/>
    </source>
</evidence>
<evidence type="ECO:0000256" key="1">
    <source>
        <dbReference type="ARBA" id="ARBA00022723"/>
    </source>
</evidence>
<organism evidence="5 6">
    <name type="scientific">Camellia sinensis var. sinensis</name>
    <name type="common">China tea</name>
    <dbReference type="NCBI Taxonomy" id="542762"/>
    <lineage>
        <taxon>Eukaryota</taxon>
        <taxon>Viridiplantae</taxon>
        <taxon>Streptophyta</taxon>
        <taxon>Embryophyta</taxon>
        <taxon>Tracheophyta</taxon>
        <taxon>Spermatophyta</taxon>
        <taxon>Magnoliopsida</taxon>
        <taxon>eudicotyledons</taxon>
        <taxon>Gunneridae</taxon>
        <taxon>Pentapetalae</taxon>
        <taxon>asterids</taxon>
        <taxon>Ericales</taxon>
        <taxon>Theaceae</taxon>
        <taxon>Camellia</taxon>
    </lineage>
</organism>
<evidence type="ECO:0000256" key="3">
    <source>
        <dbReference type="RuleBase" id="RU003682"/>
    </source>
</evidence>
<dbReference type="GO" id="GO:0016705">
    <property type="term" value="F:oxidoreductase activity, acting on paired donors, with incorporation or reduction of molecular oxygen"/>
    <property type="evidence" value="ECO:0007669"/>
    <property type="project" value="UniProtKB-ARBA"/>
</dbReference>
<dbReference type="InterPro" id="IPR005123">
    <property type="entry name" value="Oxoglu/Fe-dep_dioxygenase_dom"/>
</dbReference>
<dbReference type="PANTHER" id="PTHR47990">
    <property type="entry name" value="2-OXOGLUTARATE (2OG) AND FE(II)-DEPENDENT OXYGENASE SUPERFAMILY PROTEIN-RELATED"/>
    <property type="match status" value="1"/>
</dbReference>
<dbReference type="InterPro" id="IPR026992">
    <property type="entry name" value="DIOX_N"/>
</dbReference>
<dbReference type="GO" id="GO:0046872">
    <property type="term" value="F:metal ion binding"/>
    <property type="evidence" value="ECO:0007669"/>
    <property type="project" value="UniProtKB-KW"/>
</dbReference>
<dbReference type="SMR" id="A0A4S4F0V9"/>
<evidence type="ECO:0000256" key="2">
    <source>
        <dbReference type="ARBA" id="ARBA00023004"/>
    </source>
</evidence>
<dbReference type="STRING" id="542762.A0A4S4F0V9"/>
<gene>
    <name evidence="5" type="ORF">TEA_024778</name>
</gene>